<dbReference type="PRINTS" id="PR01217">
    <property type="entry name" value="PRICHEXTENSN"/>
</dbReference>
<feature type="compositionally biased region" description="Pro residues" evidence="1">
    <location>
        <begin position="234"/>
        <end position="285"/>
    </location>
</feature>
<evidence type="ECO:0000256" key="1">
    <source>
        <dbReference type="SAM" id="MobiDB-lite"/>
    </source>
</evidence>
<name>A0ABY8TME7_TETOB</name>
<proteinExistence type="predicted"/>
<dbReference type="Proteomes" id="UP001244341">
    <property type="component" value="Chromosome 1b"/>
</dbReference>
<protein>
    <submittedName>
        <fullName evidence="2">Uncharacterized protein</fullName>
    </submittedName>
</protein>
<accession>A0ABY8TME7</accession>
<organism evidence="2 3">
    <name type="scientific">Tetradesmus obliquus</name>
    <name type="common">Green alga</name>
    <name type="synonym">Acutodesmus obliquus</name>
    <dbReference type="NCBI Taxonomy" id="3088"/>
    <lineage>
        <taxon>Eukaryota</taxon>
        <taxon>Viridiplantae</taxon>
        <taxon>Chlorophyta</taxon>
        <taxon>core chlorophytes</taxon>
        <taxon>Chlorophyceae</taxon>
        <taxon>CS clade</taxon>
        <taxon>Sphaeropleales</taxon>
        <taxon>Scenedesmaceae</taxon>
        <taxon>Tetradesmus</taxon>
    </lineage>
</organism>
<evidence type="ECO:0000313" key="2">
    <source>
        <dbReference type="EMBL" id="WIA09587.1"/>
    </source>
</evidence>
<reference evidence="2 3" key="1">
    <citation type="submission" date="2023-05" db="EMBL/GenBank/DDBJ databases">
        <title>A 100% complete, gapless, phased diploid assembly of the Scenedesmus obliquus UTEX 3031 genome.</title>
        <authorList>
            <person name="Biondi T.C."/>
            <person name="Hanschen E.R."/>
            <person name="Kwon T."/>
            <person name="Eng W."/>
            <person name="Kruse C.P.S."/>
            <person name="Koehler S.I."/>
            <person name="Kunde Y."/>
            <person name="Gleasner C.D."/>
            <person name="You Mak K.T."/>
            <person name="Polle J."/>
            <person name="Hovde B.T."/>
            <person name="Starkenburg S.R."/>
        </authorList>
    </citation>
    <scope>NUCLEOTIDE SEQUENCE [LARGE SCALE GENOMIC DNA]</scope>
    <source>
        <strain evidence="2 3">DOE0152z</strain>
    </source>
</reference>
<sequence length="383" mass="40951">MIWLLSAARLPASQTFPIETQGPTFRQRGMADALPGVFFETTATLRYLPPINYPDALTPSKDKLEGFLAGGKFPFDYARLGNITGITMGFIGKDSVHAFIYVGVNYTSGAQLNTPDYMRTYELMHKWDTKSGPSRFPEAVRAGIDKTFIPSAPEGGYGLIDTSVNLGVDSGHDAWLCHIDVSGIQGDEVSTDMINLVTGFKFSWCWKQQEMPTTPEWEDCVRKGGGPDCSPDVPVTPPSSPSPTPPPPSSPSPMPPAASPSPPPATPSPSPKPPVASPSPSPAPPVDDCTAENWKTCPTPVLTNTRYCRSVGLCTCYVSDRQVSGCDVPACFNATQFDCADTVAQLGHQTLSPCVGDDCPGLCSRTITAGAAWDNKCRPQIGK</sequence>
<feature type="region of interest" description="Disordered" evidence="1">
    <location>
        <begin position="216"/>
        <end position="287"/>
    </location>
</feature>
<dbReference type="EMBL" id="CP126208">
    <property type="protein sequence ID" value="WIA09587.1"/>
    <property type="molecule type" value="Genomic_DNA"/>
</dbReference>
<gene>
    <name evidence="2" type="ORF">OEZ85_008979</name>
</gene>
<evidence type="ECO:0000313" key="3">
    <source>
        <dbReference type="Proteomes" id="UP001244341"/>
    </source>
</evidence>
<keyword evidence="3" id="KW-1185">Reference proteome</keyword>